<comment type="caution">
    <text evidence="2">The sequence shown here is derived from an EMBL/GenBank/DDBJ whole genome shotgun (WGS) entry which is preliminary data.</text>
</comment>
<feature type="compositionally biased region" description="Polar residues" evidence="1">
    <location>
        <begin position="1"/>
        <end position="10"/>
    </location>
</feature>
<feature type="compositionally biased region" description="Low complexity" evidence="1">
    <location>
        <begin position="11"/>
        <end position="40"/>
    </location>
</feature>
<reference evidence="2 3" key="1">
    <citation type="submission" date="2019-06" db="EMBL/GenBank/DDBJ databases">
        <title>Draft genome sequence of the filamentous fungus Phialemoniopsis curvata isolated from diesel fuel.</title>
        <authorList>
            <person name="Varaljay V.A."/>
            <person name="Lyon W.J."/>
            <person name="Crouch A.L."/>
            <person name="Drake C.E."/>
            <person name="Hollomon J.M."/>
            <person name="Nadeau L.J."/>
            <person name="Nunn H.S."/>
            <person name="Stevenson B.S."/>
            <person name="Bojanowski C.L."/>
            <person name="Crookes-Goodson W.J."/>
        </authorList>
    </citation>
    <scope>NUCLEOTIDE SEQUENCE [LARGE SCALE GENOMIC DNA]</scope>
    <source>
        <strain evidence="2 3">D216</strain>
    </source>
</reference>
<accession>A0A507BJA1</accession>
<dbReference type="RefSeq" id="XP_030998449.1">
    <property type="nucleotide sequence ID" value="XM_031138005.1"/>
</dbReference>
<gene>
    <name evidence="2" type="ORF">E0L32_003679</name>
</gene>
<dbReference type="EMBL" id="SKBQ01000016">
    <property type="protein sequence ID" value="TPX16738.1"/>
    <property type="molecule type" value="Genomic_DNA"/>
</dbReference>
<dbReference type="Proteomes" id="UP000319257">
    <property type="component" value="Unassembled WGS sequence"/>
</dbReference>
<protein>
    <submittedName>
        <fullName evidence="2">Uncharacterized protein</fullName>
    </submittedName>
</protein>
<sequence length="103" mass="10912">MNIDQVMSDQSSPVRPAASAPSLPAGDSEKASAAAAAAAAFDQKHQEEYNVARARLTDQKFNPADYADPLLPRKGNGLWSRTFPSGAEDQLRAIIAKAGEDAK</sequence>
<evidence type="ECO:0000313" key="2">
    <source>
        <dbReference type="EMBL" id="TPX16738.1"/>
    </source>
</evidence>
<evidence type="ECO:0000313" key="3">
    <source>
        <dbReference type="Proteomes" id="UP000319257"/>
    </source>
</evidence>
<proteinExistence type="predicted"/>
<evidence type="ECO:0000256" key="1">
    <source>
        <dbReference type="SAM" id="MobiDB-lite"/>
    </source>
</evidence>
<feature type="region of interest" description="Disordered" evidence="1">
    <location>
        <begin position="1"/>
        <end position="44"/>
    </location>
</feature>
<keyword evidence="3" id="KW-1185">Reference proteome</keyword>
<dbReference type="InParanoid" id="A0A507BJA1"/>
<dbReference type="AlphaFoldDB" id="A0A507BJA1"/>
<name>A0A507BJA1_9PEZI</name>
<organism evidence="2 3">
    <name type="scientific">Thyridium curvatum</name>
    <dbReference type="NCBI Taxonomy" id="1093900"/>
    <lineage>
        <taxon>Eukaryota</taxon>
        <taxon>Fungi</taxon>
        <taxon>Dikarya</taxon>
        <taxon>Ascomycota</taxon>
        <taxon>Pezizomycotina</taxon>
        <taxon>Sordariomycetes</taxon>
        <taxon>Sordariomycetidae</taxon>
        <taxon>Thyridiales</taxon>
        <taxon>Thyridiaceae</taxon>
        <taxon>Thyridium</taxon>
    </lineage>
</organism>
<dbReference type="OrthoDB" id="5121433at2759"/>
<dbReference type="GeneID" id="41971126"/>